<sequence length="121" mass="14107">MGNCLESCLNREQENDIDDNNKKNMILEQEQKEDFGFVKESSSRKGSLRLKIVLSKEELEYFMVQLQNKGGKTLQDVLEEIEKSRGKLVHHHHHHQSHNCNWKPSLESIVECSDEVVEMGR</sequence>
<dbReference type="EMBL" id="JAATIQ010000067">
    <property type="protein sequence ID" value="KAF4389372.1"/>
    <property type="molecule type" value="Genomic_DNA"/>
</dbReference>
<keyword evidence="2" id="KW-1185">Reference proteome</keyword>
<dbReference type="PANTHER" id="PTHR35704">
    <property type="entry name" value="OS02G0254600 PROTEIN"/>
    <property type="match status" value="1"/>
</dbReference>
<dbReference type="AlphaFoldDB" id="A0A7J6H2A8"/>
<gene>
    <name evidence="1" type="ORF">G4B88_006431</name>
</gene>
<evidence type="ECO:0000313" key="2">
    <source>
        <dbReference type="Proteomes" id="UP000583929"/>
    </source>
</evidence>
<dbReference type="Proteomes" id="UP000583929">
    <property type="component" value="Unassembled WGS sequence"/>
</dbReference>
<comment type="caution">
    <text evidence="1">The sequence shown here is derived from an EMBL/GenBank/DDBJ whole genome shotgun (WGS) entry which is preliminary data.</text>
</comment>
<protein>
    <submittedName>
        <fullName evidence="1">Uncharacterized protein</fullName>
    </submittedName>
</protein>
<proteinExistence type="predicted"/>
<dbReference type="PANTHER" id="PTHR35704:SF1">
    <property type="entry name" value="OS02G0254600 PROTEIN"/>
    <property type="match status" value="1"/>
</dbReference>
<accession>A0A7J6H2A8</accession>
<reference evidence="1 2" key="1">
    <citation type="journal article" date="2020" name="bioRxiv">
        <title>Sequence and annotation of 42 cannabis genomes reveals extensive copy number variation in cannabinoid synthesis and pathogen resistance genes.</title>
        <authorList>
            <person name="Mckernan K.J."/>
            <person name="Helbert Y."/>
            <person name="Kane L.T."/>
            <person name="Ebling H."/>
            <person name="Zhang L."/>
            <person name="Liu B."/>
            <person name="Eaton Z."/>
            <person name="Mclaughlin S."/>
            <person name="Kingan S."/>
            <person name="Baybayan P."/>
            <person name="Concepcion G."/>
            <person name="Jordan M."/>
            <person name="Riva A."/>
            <person name="Barbazuk W."/>
            <person name="Harkins T."/>
        </authorList>
    </citation>
    <scope>NUCLEOTIDE SEQUENCE [LARGE SCALE GENOMIC DNA]</scope>
    <source>
        <strain evidence="2">cv. Jamaican Lion 4</strain>
        <tissue evidence="1">Leaf</tissue>
    </source>
</reference>
<name>A0A7J6H2A8_CANSA</name>
<organism evidence="1 2">
    <name type="scientific">Cannabis sativa</name>
    <name type="common">Hemp</name>
    <name type="synonym">Marijuana</name>
    <dbReference type="NCBI Taxonomy" id="3483"/>
    <lineage>
        <taxon>Eukaryota</taxon>
        <taxon>Viridiplantae</taxon>
        <taxon>Streptophyta</taxon>
        <taxon>Embryophyta</taxon>
        <taxon>Tracheophyta</taxon>
        <taxon>Spermatophyta</taxon>
        <taxon>Magnoliopsida</taxon>
        <taxon>eudicotyledons</taxon>
        <taxon>Gunneridae</taxon>
        <taxon>Pentapetalae</taxon>
        <taxon>rosids</taxon>
        <taxon>fabids</taxon>
        <taxon>Rosales</taxon>
        <taxon>Cannabaceae</taxon>
        <taxon>Cannabis</taxon>
    </lineage>
</organism>
<evidence type="ECO:0000313" key="1">
    <source>
        <dbReference type="EMBL" id="KAF4389372.1"/>
    </source>
</evidence>